<keyword evidence="1" id="KW-0479">Metal-binding</keyword>
<keyword evidence="2" id="KW-0378">Hydrolase</keyword>
<dbReference type="GO" id="GO:0016787">
    <property type="term" value="F:hydrolase activity"/>
    <property type="evidence" value="ECO:0007669"/>
    <property type="project" value="UniProtKB-KW"/>
</dbReference>
<dbReference type="InterPro" id="IPR012337">
    <property type="entry name" value="RNaseH-like_sf"/>
</dbReference>
<dbReference type="InterPro" id="IPR013103">
    <property type="entry name" value="RVT_2"/>
</dbReference>
<evidence type="ECO:0000256" key="1">
    <source>
        <dbReference type="ARBA" id="ARBA00022723"/>
    </source>
</evidence>
<evidence type="ECO:0000256" key="3">
    <source>
        <dbReference type="SAM" id="MobiDB-lite"/>
    </source>
</evidence>
<feature type="domain" description="Reverse transcriptase Ty1/copia-type" evidence="4">
    <location>
        <begin position="462"/>
        <end position="526"/>
    </location>
</feature>
<dbReference type="SUPFAM" id="SSF53098">
    <property type="entry name" value="Ribonuclease H-like"/>
    <property type="match status" value="1"/>
</dbReference>
<dbReference type="EMBL" id="BKCJ010000187">
    <property type="protein sequence ID" value="GEU30775.1"/>
    <property type="molecule type" value="Genomic_DNA"/>
</dbReference>
<evidence type="ECO:0000313" key="5">
    <source>
        <dbReference type="EMBL" id="GEU30775.1"/>
    </source>
</evidence>
<proteinExistence type="predicted"/>
<dbReference type="InterPro" id="IPR039537">
    <property type="entry name" value="Retrotran_Ty1/copia-like"/>
</dbReference>
<sequence>MFVIEQPIPPAPATDFEANVLAEWNAIYDAYNEVACLMLGKEGKPVSAYVLKIKAYVEQLERLGYVLPHDLSVGLFLNGLTSDFAGFVRNYNMHKIGKTIGEIHALLIEYEKCLPNKAEIPQVMMIKSGKILKANKKSLKAKDKGKANGKRKDKQVFIPKPKNPKPTAKEHPAKDDTCHHYKEMCQWKRNCPVYLAKLLKKYKQVGTASSSGKMTRKSFPHRPERATDLLEIIYTDVCDPLRHVSRQGVYVLKACGIVQHLTYPYTPQHNGDYALESATRILNMVSTKKVDKTPYELWYGKVPNLCYLKVWGCEALVKQDTPDKLQQRSVKYAEFFKKSLITQEVSGRAIGLEEIQDEDTSPFEIASEIPMEVEGFKPPQEEVIPIRRSERTHRASNRLCLNIEAEERSLGDLNEPTSYKSAMLKLESNKWLDAMNAKMQSMINNNVWVLVDLPPKCKTVGTKGCTQLYEVDYKKTFSPFADFRAIRIIISIATFYDYEIWKMDVKTAFLNGYLDEDIYMVQPEGLGEATFIFGIKIYRDRSKRLIRLSQSAYMDKILKRYKMDNSKRGHIPIQERLELNKTQGDSTPEEVKRMKNVPYALAMGSIMRDGLEKISKQSTTVMSATKAEYIAISEATMEAVWIRKFISGLGIVPIINKPIKMFCDNSVVLLIDNEPGVQRGAKHYHRRYHFVCGCIELGEINLLKVHTDDNVDPFTKALPKGKLTQHVRSVILCLASSFM</sequence>
<evidence type="ECO:0000256" key="2">
    <source>
        <dbReference type="ARBA" id="ARBA00022801"/>
    </source>
</evidence>
<reference evidence="5" key="1">
    <citation type="journal article" date="2019" name="Sci. Rep.">
        <title>Draft genome of Tanacetum cinerariifolium, the natural source of mosquito coil.</title>
        <authorList>
            <person name="Yamashiro T."/>
            <person name="Shiraishi A."/>
            <person name="Satake H."/>
            <person name="Nakayama K."/>
        </authorList>
    </citation>
    <scope>NUCLEOTIDE SEQUENCE</scope>
</reference>
<dbReference type="CDD" id="cd09272">
    <property type="entry name" value="RNase_HI_RT_Ty1"/>
    <property type="match status" value="1"/>
</dbReference>
<dbReference type="PANTHER" id="PTHR42648:SF27">
    <property type="entry name" value="RNA-DIRECTED DNA POLYMERASE"/>
    <property type="match status" value="1"/>
</dbReference>
<name>A0A6L2J4A1_TANCI</name>
<organism evidence="5">
    <name type="scientific">Tanacetum cinerariifolium</name>
    <name type="common">Dalmatian daisy</name>
    <name type="synonym">Chrysanthemum cinerariifolium</name>
    <dbReference type="NCBI Taxonomy" id="118510"/>
    <lineage>
        <taxon>Eukaryota</taxon>
        <taxon>Viridiplantae</taxon>
        <taxon>Streptophyta</taxon>
        <taxon>Embryophyta</taxon>
        <taxon>Tracheophyta</taxon>
        <taxon>Spermatophyta</taxon>
        <taxon>Magnoliopsida</taxon>
        <taxon>eudicotyledons</taxon>
        <taxon>Gunneridae</taxon>
        <taxon>Pentapetalae</taxon>
        <taxon>asterids</taxon>
        <taxon>campanulids</taxon>
        <taxon>Asterales</taxon>
        <taxon>Asteraceae</taxon>
        <taxon>Asteroideae</taxon>
        <taxon>Anthemideae</taxon>
        <taxon>Anthemidinae</taxon>
        <taxon>Tanacetum</taxon>
    </lineage>
</organism>
<dbReference type="Pfam" id="PF07727">
    <property type="entry name" value="RVT_2"/>
    <property type="match status" value="1"/>
</dbReference>
<accession>A0A6L2J4A1</accession>
<feature type="region of interest" description="Disordered" evidence="3">
    <location>
        <begin position="136"/>
        <end position="174"/>
    </location>
</feature>
<protein>
    <recommendedName>
        <fullName evidence="4">Reverse transcriptase Ty1/copia-type domain-containing protein</fullName>
    </recommendedName>
</protein>
<gene>
    <name evidence="5" type="ORF">Tci_002753</name>
</gene>
<dbReference type="AlphaFoldDB" id="A0A6L2J4A1"/>
<comment type="caution">
    <text evidence="5">The sequence shown here is derived from an EMBL/GenBank/DDBJ whole genome shotgun (WGS) entry which is preliminary data.</text>
</comment>
<evidence type="ECO:0000259" key="4">
    <source>
        <dbReference type="Pfam" id="PF07727"/>
    </source>
</evidence>
<dbReference type="PANTHER" id="PTHR42648">
    <property type="entry name" value="TRANSPOSASE, PUTATIVE-RELATED"/>
    <property type="match status" value="1"/>
</dbReference>
<dbReference type="GO" id="GO:0046872">
    <property type="term" value="F:metal ion binding"/>
    <property type="evidence" value="ECO:0007669"/>
    <property type="project" value="UniProtKB-KW"/>
</dbReference>